<accession>A0ACC9D0I4</accession>
<sequence>MTEHRYQIQVSTQLGMRRGTLTWTEQGSALQGTLHFLHRANPFSGQVCSAGRRVFSGQIQTLVSRISYQADCVLAGSGLTGTFHTASGDYSIVGEAFGPESTLSEETT</sequence>
<proteinExistence type="predicted"/>
<dbReference type="Proteomes" id="UP000220959">
    <property type="component" value="Unassembled WGS sequence"/>
</dbReference>
<name>A0ACC9D0I4_9FIRM</name>
<dbReference type="EMBL" id="NMTR01000014">
    <property type="protein sequence ID" value="PDX61497.1"/>
    <property type="molecule type" value="Genomic_DNA"/>
</dbReference>
<keyword evidence="2" id="KW-1185">Reference proteome</keyword>
<evidence type="ECO:0000313" key="1">
    <source>
        <dbReference type="EMBL" id="PDX61497.1"/>
    </source>
</evidence>
<comment type="caution">
    <text evidence="1">The sequence shown here is derived from an EMBL/GenBank/DDBJ whole genome shotgun (WGS) entry which is preliminary data.</text>
</comment>
<gene>
    <name evidence="1" type="ORF">CGS49_05740</name>
</gene>
<protein>
    <submittedName>
        <fullName evidence="1">Uncharacterized protein</fullName>
    </submittedName>
</protein>
<reference evidence="1 2" key="1">
    <citation type="journal article" date="2017" name="Front. Microbiol.">
        <title>New Insights into the Diversity of the Genus Faecalibacterium.</title>
        <authorList>
            <person name="Benevides L."/>
            <person name="Burman S."/>
            <person name="Martin R."/>
            <person name="Robert V."/>
            <person name="Thomas M."/>
            <person name="Miquel S."/>
            <person name="Chain F."/>
            <person name="Sokol H."/>
            <person name="Bermudez-Humaran L.G."/>
            <person name="Morrison M."/>
            <person name="Langella P."/>
            <person name="Azevedo V.A."/>
            <person name="Chatel J.M."/>
            <person name="Soares S."/>
        </authorList>
    </citation>
    <scope>NUCLEOTIDE SEQUENCE [LARGE SCALE GENOMIC DNA]</scope>
    <source>
        <strain evidence="2">CNCM I-4541</strain>
    </source>
</reference>
<evidence type="ECO:0000313" key="2">
    <source>
        <dbReference type="Proteomes" id="UP000220959"/>
    </source>
</evidence>
<organism evidence="1 2">
    <name type="scientific">Faecalibacterium langellae</name>
    <dbReference type="NCBI Taxonomy" id="3435293"/>
    <lineage>
        <taxon>Bacteria</taxon>
        <taxon>Bacillati</taxon>
        <taxon>Bacillota</taxon>
        <taxon>Clostridia</taxon>
        <taxon>Eubacteriales</taxon>
        <taxon>Oscillospiraceae</taxon>
        <taxon>Faecalibacterium</taxon>
    </lineage>
</organism>